<comment type="caution">
    <text evidence="3">The sequence shown here is derived from an EMBL/GenBank/DDBJ whole genome shotgun (WGS) entry which is preliminary data.</text>
</comment>
<dbReference type="AlphaFoldDB" id="A0A430G0S4"/>
<dbReference type="InterPro" id="IPR018750">
    <property type="entry name" value="DUF2306_membrane"/>
</dbReference>
<evidence type="ECO:0000256" key="1">
    <source>
        <dbReference type="SAM" id="MobiDB-lite"/>
    </source>
</evidence>
<dbReference type="EMBL" id="QQYZ01000017">
    <property type="protein sequence ID" value="RSY80275.1"/>
    <property type="molecule type" value="Genomic_DNA"/>
</dbReference>
<evidence type="ECO:0000256" key="2">
    <source>
        <dbReference type="SAM" id="Phobius"/>
    </source>
</evidence>
<gene>
    <name evidence="3" type="ORF">DAH66_16105</name>
</gene>
<proteinExistence type="predicted"/>
<reference evidence="3 4" key="1">
    <citation type="submission" date="2018-07" db="EMBL/GenBank/DDBJ databases">
        <title>Genomic and Epidemiologic Investigation of an Indolent Hospital Outbreak.</title>
        <authorList>
            <person name="Johnson R.C."/>
            <person name="Deming C."/>
            <person name="Conlan S."/>
            <person name="Zellmer C.J."/>
            <person name="Michelin A.V."/>
            <person name="Lee-Lin S."/>
            <person name="Thomas P.J."/>
            <person name="Park M."/>
            <person name="Weingarten R.A."/>
            <person name="Less J."/>
            <person name="Dekker J.P."/>
            <person name="Frank K.M."/>
            <person name="Musser K.A."/>
            <person name="Mcquiston J.R."/>
            <person name="Henderson D.K."/>
            <person name="Lau A.F."/>
            <person name="Palmore T.N."/>
            <person name="Segre J.A."/>
        </authorList>
    </citation>
    <scope>NUCLEOTIDE SEQUENCE [LARGE SCALE GENOMIC DNA]</scope>
    <source>
        <strain evidence="3 4">SK-CDC1_0717</strain>
    </source>
</reference>
<sequence>MKSASDLDGPPSRMIPLLTEVTLADLLWWLLFATSATVAALNMRFIWIDVASVMHRAVDHLEHDRIKLYLHLGTAPAILMSGVLNLKPGLRDRWPAFHRWNGRFYLIAVLVTAPVTFLLALNETEGPMTVWGFATLSALWGGSAILAWVYAVKGNIDAHRDWMIRNVALVLTNVTFRVELHLALLLGIPFDAVYEPIRSLQFIPNLLAAELLIRSGMLKTGRGLAKATSGVSRGGSAAAEPVPDVNKHGPIVQHGRYPRRRDRIIGGMRHRKGQRVEPEVG</sequence>
<keyword evidence="2" id="KW-0812">Transmembrane</keyword>
<accession>A0A430G0S4</accession>
<protein>
    <submittedName>
        <fullName evidence="3">DUF2306 domain-containing protein</fullName>
    </submittedName>
</protein>
<organism evidence="3 4">
    <name type="scientific">Sphingomonas koreensis</name>
    <dbReference type="NCBI Taxonomy" id="93064"/>
    <lineage>
        <taxon>Bacteria</taxon>
        <taxon>Pseudomonadati</taxon>
        <taxon>Pseudomonadota</taxon>
        <taxon>Alphaproteobacteria</taxon>
        <taxon>Sphingomonadales</taxon>
        <taxon>Sphingomonadaceae</taxon>
        <taxon>Sphingomonas</taxon>
    </lineage>
</organism>
<keyword evidence="2" id="KW-0472">Membrane</keyword>
<evidence type="ECO:0000313" key="3">
    <source>
        <dbReference type="EMBL" id="RSY80275.1"/>
    </source>
</evidence>
<feature type="transmembrane region" description="Helical" evidence="2">
    <location>
        <begin position="128"/>
        <end position="151"/>
    </location>
</feature>
<dbReference type="Pfam" id="PF10067">
    <property type="entry name" value="DUF2306"/>
    <property type="match status" value="1"/>
</dbReference>
<keyword evidence="2" id="KW-1133">Transmembrane helix</keyword>
<name>A0A430G0S4_9SPHN</name>
<dbReference type="Proteomes" id="UP000287746">
    <property type="component" value="Unassembled WGS sequence"/>
</dbReference>
<feature type="transmembrane region" description="Helical" evidence="2">
    <location>
        <begin position="104"/>
        <end position="121"/>
    </location>
</feature>
<feature type="transmembrane region" description="Helical" evidence="2">
    <location>
        <begin position="26"/>
        <end position="47"/>
    </location>
</feature>
<feature type="region of interest" description="Disordered" evidence="1">
    <location>
        <begin position="229"/>
        <end position="253"/>
    </location>
</feature>
<evidence type="ECO:0000313" key="4">
    <source>
        <dbReference type="Proteomes" id="UP000287746"/>
    </source>
</evidence>